<name>A0A0F9S432_9ZZZZ</name>
<evidence type="ECO:0000313" key="1">
    <source>
        <dbReference type="EMBL" id="KKN24118.1"/>
    </source>
</evidence>
<comment type="caution">
    <text evidence="1">The sequence shown here is derived from an EMBL/GenBank/DDBJ whole genome shotgun (WGS) entry which is preliminary data.</text>
</comment>
<organism evidence="1">
    <name type="scientific">marine sediment metagenome</name>
    <dbReference type="NCBI Taxonomy" id="412755"/>
    <lineage>
        <taxon>unclassified sequences</taxon>
        <taxon>metagenomes</taxon>
        <taxon>ecological metagenomes</taxon>
    </lineage>
</organism>
<reference evidence="1" key="1">
    <citation type="journal article" date="2015" name="Nature">
        <title>Complex archaea that bridge the gap between prokaryotes and eukaryotes.</title>
        <authorList>
            <person name="Spang A."/>
            <person name="Saw J.H."/>
            <person name="Jorgensen S.L."/>
            <person name="Zaremba-Niedzwiedzka K."/>
            <person name="Martijn J."/>
            <person name="Lind A.E."/>
            <person name="van Eijk R."/>
            <person name="Schleper C."/>
            <person name="Guy L."/>
            <person name="Ettema T.J."/>
        </authorList>
    </citation>
    <scope>NUCLEOTIDE SEQUENCE</scope>
</reference>
<dbReference type="AlphaFoldDB" id="A0A0F9S432"/>
<sequence>MYLTCLACRERVETQHRDLDRAMRETKYRPIFPEKGVRWLCSKCAAKAEEHAAALLELLKGEIAPLWHLVSEKRRLKIVSDNAPDTDSAETSGQGA</sequence>
<proteinExistence type="predicted"/>
<dbReference type="EMBL" id="LAZR01002908">
    <property type="protein sequence ID" value="KKN24118.1"/>
    <property type="molecule type" value="Genomic_DNA"/>
</dbReference>
<accession>A0A0F9S432</accession>
<protein>
    <submittedName>
        <fullName evidence="1">Uncharacterized protein</fullName>
    </submittedName>
</protein>
<gene>
    <name evidence="1" type="ORF">LCGC14_0898070</name>
</gene>